<dbReference type="InterPro" id="IPR055348">
    <property type="entry name" value="DctQ"/>
</dbReference>
<accession>A0A1J0WDK2</accession>
<evidence type="ECO:0000256" key="7">
    <source>
        <dbReference type="ARBA" id="ARBA00023136"/>
    </source>
</evidence>
<evidence type="ECO:0000256" key="1">
    <source>
        <dbReference type="ARBA" id="ARBA00004429"/>
    </source>
</evidence>
<evidence type="ECO:0000313" key="12">
    <source>
        <dbReference type="Proteomes" id="UP000181897"/>
    </source>
</evidence>
<feature type="transmembrane region" description="Helical" evidence="9">
    <location>
        <begin position="6"/>
        <end position="29"/>
    </location>
</feature>
<comment type="function">
    <text evidence="9">Part of the tripartite ATP-independent periplasmic (TRAP) transport system.</text>
</comment>
<keyword evidence="5 9" id="KW-0812">Transmembrane</keyword>
<comment type="similarity">
    <text evidence="8 9">Belongs to the TRAP transporter small permease family.</text>
</comment>
<evidence type="ECO:0000313" key="11">
    <source>
        <dbReference type="EMBL" id="APE42399.1"/>
    </source>
</evidence>
<proteinExistence type="inferred from homology"/>
<comment type="subcellular location">
    <subcellularLocation>
        <location evidence="1 9">Cell inner membrane</location>
        <topology evidence="1 9">Multi-pass membrane protein</topology>
    </subcellularLocation>
</comment>
<evidence type="ECO:0000256" key="3">
    <source>
        <dbReference type="ARBA" id="ARBA00022475"/>
    </source>
</evidence>
<dbReference type="AlphaFoldDB" id="A0A1J0WDK2"/>
<keyword evidence="4 9" id="KW-0997">Cell inner membrane</keyword>
<evidence type="ECO:0000256" key="4">
    <source>
        <dbReference type="ARBA" id="ARBA00022519"/>
    </source>
</evidence>
<feature type="transmembrane region" description="Helical" evidence="9">
    <location>
        <begin position="127"/>
        <end position="151"/>
    </location>
</feature>
<dbReference type="InterPro" id="IPR007387">
    <property type="entry name" value="TRAP_DctQ"/>
</dbReference>
<dbReference type="KEGG" id="suam:BOO69_02440"/>
<evidence type="ECO:0000259" key="10">
    <source>
        <dbReference type="Pfam" id="PF04290"/>
    </source>
</evidence>
<dbReference type="RefSeq" id="WP_071969987.1">
    <property type="nucleotide sequence ID" value="NZ_CP018076.1"/>
</dbReference>
<dbReference type="GO" id="GO:0022857">
    <property type="term" value="F:transmembrane transporter activity"/>
    <property type="evidence" value="ECO:0007669"/>
    <property type="project" value="UniProtKB-UniRule"/>
</dbReference>
<keyword evidence="2 9" id="KW-0813">Transport</keyword>
<feature type="transmembrane region" description="Helical" evidence="9">
    <location>
        <begin position="82"/>
        <end position="106"/>
    </location>
</feature>
<dbReference type="Pfam" id="PF04290">
    <property type="entry name" value="DctQ"/>
    <property type="match status" value="1"/>
</dbReference>
<dbReference type="PANTHER" id="PTHR35011">
    <property type="entry name" value="2,3-DIKETO-L-GULONATE TRAP TRANSPORTER SMALL PERMEASE PROTEIN YIAM"/>
    <property type="match status" value="1"/>
</dbReference>
<gene>
    <name evidence="11" type="ORF">BOO69_02440</name>
</gene>
<dbReference type="PANTHER" id="PTHR35011:SF10">
    <property type="entry name" value="TRAP TRANSPORTER SMALL PERMEASE PROTEIN"/>
    <property type="match status" value="1"/>
</dbReference>
<keyword evidence="12" id="KW-1185">Reference proteome</keyword>
<evidence type="ECO:0000256" key="5">
    <source>
        <dbReference type="ARBA" id="ARBA00022692"/>
    </source>
</evidence>
<evidence type="ECO:0000256" key="2">
    <source>
        <dbReference type="ARBA" id="ARBA00022448"/>
    </source>
</evidence>
<keyword evidence="7 9" id="KW-0472">Membrane</keyword>
<name>A0A1J0WDK2_9RHOB</name>
<comment type="subunit">
    <text evidence="9">The complex comprises the extracytoplasmic solute receptor protein and the two transmembrane proteins.</text>
</comment>
<organism evidence="11 12">
    <name type="scientific">Sulfitobacter alexandrii</name>
    <dbReference type="NCBI Taxonomy" id="1917485"/>
    <lineage>
        <taxon>Bacteria</taxon>
        <taxon>Pseudomonadati</taxon>
        <taxon>Pseudomonadota</taxon>
        <taxon>Alphaproteobacteria</taxon>
        <taxon>Rhodobacterales</taxon>
        <taxon>Roseobacteraceae</taxon>
        <taxon>Sulfitobacter</taxon>
    </lineage>
</organism>
<dbReference type="EMBL" id="CP018076">
    <property type="protein sequence ID" value="APE42399.1"/>
    <property type="molecule type" value="Genomic_DNA"/>
</dbReference>
<evidence type="ECO:0000256" key="6">
    <source>
        <dbReference type="ARBA" id="ARBA00022989"/>
    </source>
</evidence>
<dbReference type="OrthoDB" id="7865582at2"/>
<evidence type="ECO:0000256" key="8">
    <source>
        <dbReference type="ARBA" id="ARBA00038436"/>
    </source>
</evidence>
<comment type="caution">
    <text evidence="9">Lacks conserved residue(s) required for the propagation of feature annotation.</text>
</comment>
<reference evidence="11 12" key="1">
    <citation type="submission" date="2016-11" db="EMBL/GenBank/DDBJ databases">
        <title>Complete genome sequence of Sulfitobacter sp. AM1-D1, a toxic bacteria associated with marine dinoflagellate Alexandrium minutum in East China Sea.</title>
        <authorList>
            <person name="Yang Q."/>
            <person name="Zhang X."/>
            <person name="Tian X."/>
        </authorList>
    </citation>
    <scope>NUCLEOTIDE SEQUENCE [LARGE SCALE GENOMIC DNA]</scope>
    <source>
        <strain evidence="11 12">AM1-D1</strain>
    </source>
</reference>
<sequence>MSALLTVASAGSAIAIFVVMIVGVVDIVLGETIGFYLPFKVDMSGTLTAAAVFLTWPLVQWQRGHISVDLFNPFMPDWLLRLRWWVAQAAGLVFVALLTYGVWVLALDSMSIWERSAATLGYPIWPAKLACAIGASLTCLIVLIQLILHALGHDGVEGDGP</sequence>
<keyword evidence="3" id="KW-1003">Cell membrane</keyword>
<dbReference type="GO" id="GO:0015740">
    <property type="term" value="P:C4-dicarboxylate transport"/>
    <property type="evidence" value="ECO:0007669"/>
    <property type="project" value="TreeGrafter"/>
</dbReference>
<dbReference type="GO" id="GO:0005886">
    <property type="term" value="C:plasma membrane"/>
    <property type="evidence" value="ECO:0007669"/>
    <property type="project" value="UniProtKB-SubCell"/>
</dbReference>
<feature type="domain" description="Tripartite ATP-independent periplasmic transporters DctQ component" evidence="10">
    <location>
        <begin position="20"/>
        <end position="148"/>
    </location>
</feature>
<dbReference type="Proteomes" id="UP000181897">
    <property type="component" value="Chromosome"/>
</dbReference>
<evidence type="ECO:0000256" key="9">
    <source>
        <dbReference type="RuleBase" id="RU369079"/>
    </source>
</evidence>
<keyword evidence="6 9" id="KW-1133">Transmembrane helix</keyword>
<protein>
    <recommendedName>
        <fullName evidence="9">TRAP transporter small permease protein</fullName>
    </recommendedName>
</protein>
<dbReference type="STRING" id="1917485.BOO69_02440"/>